<dbReference type="SUPFAM" id="SSF52821">
    <property type="entry name" value="Rhodanese/Cell cycle control phosphatase"/>
    <property type="match status" value="1"/>
</dbReference>
<dbReference type="InterPro" id="IPR001763">
    <property type="entry name" value="Rhodanese-like_dom"/>
</dbReference>
<dbReference type="SMART" id="SM00450">
    <property type="entry name" value="RHOD"/>
    <property type="match status" value="1"/>
</dbReference>
<dbReference type="PANTHER" id="PTHR10828">
    <property type="entry name" value="M-PHASE INDUCER PHOSPHATASE DUAL SPECIFICITY PHOSPHATASE CDC25"/>
    <property type="match status" value="1"/>
</dbReference>
<dbReference type="RefSeq" id="XP_001736487.1">
    <property type="nucleotide sequence ID" value="XM_001736435.1"/>
</dbReference>
<dbReference type="EMBL" id="DS548877">
    <property type="protein sequence ID" value="EDR27257.1"/>
    <property type="molecule type" value="Genomic_DNA"/>
</dbReference>
<feature type="domain" description="Rhodanese" evidence="1">
    <location>
        <begin position="28"/>
        <end position="128"/>
    </location>
</feature>
<accession>B0EDX8</accession>
<dbReference type="FunFam" id="3.40.250.10:FF:000101">
    <property type="entry name" value="Uncharacterized protein"/>
    <property type="match status" value="1"/>
</dbReference>
<dbReference type="Pfam" id="PF00581">
    <property type="entry name" value="Rhodanese"/>
    <property type="match status" value="1"/>
</dbReference>
<dbReference type="PANTHER" id="PTHR10828:SF38">
    <property type="entry name" value="ARSENICAL-RESISTANCE PROTEIN 2-RELATED"/>
    <property type="match status" value="1"/>
</dbReference>
<protein>
    <recommendedName>
        <fullName evidence="1">Rhodanese domain-containing protein</fullName>
    </recommendedName>
</protein>
<reference evidence="3" key="1">
    <citation type="submission" date="2007-12" db="EMBL/GenBank/DDBJ databases">
        <title>Annotation of Entamoeba dispar SAW760.</title>
        <authorList>
            <person name="Lorenzi H."/>
            <person name="Inman J."/>
            <person name="Schobel S."/>
            <person name="Amedeo P."/>
            <person name="Caler E."/>
        </authorList>
    </citation>
    <scope>NUCLEOTIDE SEQUENCE [LARGE SCALE GENOMIC DNA]</scope>
    <source>
        <strain evidence="3">ATCC PRA-260 / SAW760</strain>
    </source>
</reference>
<dbReference type="PROSITE" id="PS50206">
    <property type="entry name" value="RHODANESE_3"/>
    <property type="match status" value="1"/>
</dbReference>
<dbReference type="GO" id="GO:0005737">
    <property type="term" value="C:cytoplasm"/>
    <property type="evidence" value="ECO:0007669"/>
    <property type="project" value="TreeGrafter"/>
</dbReference>
<gene>
    <name evidence="2" type="ORF">EDI_344630</name>
</gene>
<dbReference type="GeneID" id="5881485"/>
<dbReference type="AlphaFoldDB" id="B0EDX8"/>
<proteinExistence type="predicted"/>
<dbReference type="KEGG" id="edi:EDI_344630"/>
<organism evidence="3">
    <name type="scientific">Entamoeba dispar (strain ATCC PRA-260 / SAW760)</name>
    <dbReference type="NCBI Taxonomy" id="370354"/>
    <lineage>
        <taxon>Eukaryota</taxon>
        <taxon>Amoebozoa</taxon>
        <taxon>Evosea</taxon>
        <taxon>Archamoebae</taxon>
        <taxon>Mastigamoebida</taxon>
        <taxon>Entamoebidae</taxon>
        <taxon>Entamoeba</taxon>
    </lineage>
</organism>
<dbReference type="Proteomes" id="UP000008076">
    <property type="component" value="Unassembled WGS sequence"/>
</dbReference>
<dbReference type="GO" id="GO:0005634">
    <property type="term" value="C:nucleus"/>
    <property type="evidence" value="ECO:0007669"/>
    <property type="project" value="TreeGrafter"/>
</dbReference>
<dbReference type="Gene3D" id="3.40.250.10">
    <property type="entry name" value="Rhodanese-like domain"/>
    <property type="match status" value="1"/>
</dbReference>
<name>B0EDX8_ENTDS</name>
<evidence type="ECO:0000259" key="1">
    <source>
        <dbReference type="PROSITE" id="PS50206"/>
    </source>
</evidence>
<dbReference type="InterPro" id="IPR036873">
    <property type="entry name" value="Rhodanese-like_dom_sf"/>
</dbReference>
<evidence type="ECO:0000313" key="3">
    <source>
        <dbReference type="Proteomes" id="UP000008076"/>
    </source>
</evidence>
<keyword evidence="3" id="KW-1185">Reference proteome</keyword>
<dbReference type="eggNOG" id="ENOG502RH75">
    <property type="taxonomic scope" value="Eukaryota"/>
</dbReference>
<evidence type="ECO:0000313" key="2">
    <source>
        <dbReference type="EMBL" id="EDR27257.1"/>
    </source>
</evidence>
<sequence length="134" mass="15557">MSNMSIIPSRLDYINCKDVVELITNNSNKKKFIIIDVRGNDVGDLIIHTAINIPSPNFKDTAMSLASIYKNYDLIIIHCMMSQTRGPTCAMILNECFKNERYKESHVQIRILRGGFERFYSEYGERRELFDLIN</sequence>
<dbReference type="OrthoDB" id="102559at2759"/>
<dbReference type="OMA" id="RCTNIPC"/>
<dbReference type="GO" id="GO:0004725">
    <property type="term" value="F:protein tyrosine phosphatase activity"/>
    <property type="evidence" value="ECO:0007669"/>
    <property type="project" value="TreeGrafter"/>
</dbReference>
<dbReference type="VEuPathDB" id="AmoebaDB:EDI_344630"/>